<name>A0A437A656_ARTFL</name>
<evidence type="ECO:0000256" key="1">
    <source>
        <dbReference type="ARBA" id="ARBA00002343"/>
    </source>
</evidence>
<dbReference type="VEuPathDB" id="FungiDB:DFL_004851"/>
<sequence>MATQEILFATFGMVILDTIYFKDDWNNPICDSLGGSGTYSTLGARLFCAGDKSTSIGWVTRLGYDFPDSILDRLKSWGTTLHVIHERPATTRGHLRYLDTTLGPKTFQHTQMPLWTLPVHFSDTQQLSSKTFHFLARHGEIFRDVPKLLAMREAAGIIEHPKIIWEPFPATCKPQFLKDYMKAVKLVDVFSPNHMEICKIFDIEVAETFDRGLYEGLAKKFLDKGIGKDGKGCLVLRAGEYGCMVYTREMERPHWLPTYYEVGDEKVVDTTGAGNSFLGGFAIGLVETGDVIEAAKYGSVAASFVIEQMGVANVTWGEDGIESWNGEDKTSIMSATVSTPAGIMPSSRDWEKKVDDVRPSKADMNTIVMNYLIIGGYPSAAMKFAQEAGLQSQIDLTSIEKRNQICTSIHHGDIKTAIERINDFEPELLEMHPRLHFALLRLQLIELIRRSMVDNDIEPALNFAQEYLAPRAPQYPEFLKDLEHTMALLCFPPDQLSPPLAKLLDPDMRKQVATMVNQTILASQEVFPEAKIKSLVKLRAWVEAKAAQSESERLRSIPHMDLGLVSPKGEFPESSK</sequence>
<dbReference type="InterPro" id="IPR006594">
    <property type="entry name" value="LisH"/>
</dbReference>
<dbReference type="RefSeq" id="XP_067492127.1">
    <property type="nucleotide sequence ID" value="XM_067634017.1"/>
</dbReference>
<dbReference type="STRING" id="97331.A0A437A656"/>
<dbReference type="GeneID" id="93587162"/>
<dbReference type="InterPro" id="IPR011611">
    <property type="entry name" value="PfkB_dom"/>
</dbReference>
<dbReference type="InterPro" id="IPR029056">
    <property type="entry name" value="Ribokinase-like"/>
</dbReference>
<gene>
    <name evidence="3" type="ORF">DFL_004851</name>
</gene>
<proteinExistence type="predicted"/>
<accession>A0A437A656</accession>
<keyword evidence="4" id="KW-1185">Reference proteome</keyword>
<comment type="caution">
    <text evidence="3">The sequence shown here is derived from an EMBL/GenBank/DDBJ whole genome shotgun (WGS) entry which is preliminary data.</text>
</comment>
<dbReference type="PANTHER" id="PTHR47098">
    <property type="entry name" value="PROTEIN MAK32"/>
    <property type="match status" value="1"/>
</dbReference>
<dbReference type="Pfam" id="PF10607">
    <property type="entry name" value="CTLH"/>
    <property type="match status" value="1"/>
</dbReference>
<dbReference type="EMBL" id="SAEB01000006">
    <property type="protein sequence ID" value="RVD86583.1"/>
    <property type="molecule type" value="Genomic_DNA"/>
</dbReference>
<dbReference type="PROSITE" id="PS50897">
    <property type="entry name" value="CTLH"/>
    <property type="match status" value="1"/>
</dbReference>
<dbReference type="Pfam" id="PF00294">
    <property type="entry name" value="PfkB"/>
    <property type="match status" value="1"/>
</dbReference>
<feature type="domain" description="CTLH" evidence="2">
    <location>
        <begin position="398"/>
        <end position="455"/>
    </location>
</feature>
<dbReference type="SUPFAM" id="SSF53613">
    <property type="entry name" value="Ribokinase-like"/>
    <property type="match status" value="1"/>
</dbReference>
<dbReference type="Proteomes" id="UP000283090">
    <property type="component" value="Unassembled WGS sequence"/>
</dbReference>
<dbReference type="InterPro" id="IPR006595">
    <property type="entry name" value="CTLH_C"/>
</dbReference>
<dbReference type="SMART" id="SM00757">
    <property type="entry name" value="CRA"/>
    <property type="match status" value="1"/>
</dbReference>
<dbReference type="PANTHER" id="PTHR47098:SF1">
    <property type="entry name" value="PFKB FAMILY CARBOHYDRATE KINASE SUPERFAMILY (AFU_ORTHOLOGUE AFUA_4G09500)"/>
    <property type="match status" value="1"/>
</dbReference>
<organism evidence="3 4">
    <name type="scientific">Arthrobotrys flagrans</name>
    <name type="common">Nematode-trapping fungus</name>
    <name type="synonym">Trichothecium flagrans</name>
    <dbReference type="NCBI Taxonomy" id="97331"/>
    <lineage>
        <taxon>Eukaryota</taxon>
        <taxon>Fungi</taxon>
        <taxon>Dikarya</taxon>
        <taxon>Ascomycota</taxon>
        <taxon>Pezizomycotina</taxon>
        <taxon>Orbiliomycetes</taxon>
        <taxon>Orbiliales</taxon>
        <taxon>Orbiliaceae</taxon>
        <taxon>Arthrobotrys</taxon>
    </lineage>
</organism>
<dbReference type="InterPro" id="IPR013144">
    <property type="entry name" value="CRA_dom"/>
</dbReference>
<dbReference type="SMART" id="SM00668">
    <property type="entry name" value="CTLH"/>
    <property type="match status" value="1"/>
</dbReference>
<evidence type="ECO:0000259" key="2">
    <source>
        <dbReference type="PROSITE" id="PS50897"/>
    </source>
</evidence>
<dbReference type="PROSITE" id="PS50896">
    <property type="entry name" value="LISH"/>
    <property type="match status" value="1"/>
</dbReference>
<comment type="function">
    <text evidence="1">Involved in the proteasome-dependent degradation of fructose-1,6-bisphosphatase.</text>
</comment>
<dbReference type="Gene3D" id="3.40.1190.20">
    <property type="match status" value="1"/>
</dbReference>
<dbReference type="InterPro" id="IPR024964">
    <property type="entry name" value="CTLH/CRA"/>
</dbReference>
<protein>
    <recommendedName>
        <fullName evidence="2">CTLH domain-containing protein</fullName>
    </recommendedName>
</protein>
<dbReference type="OrthoDB" id="497927at2759"/>
<reference evidence="3 4" key="1">
    <citation type="submission" date="2019-01" db="EMBL/GenBank/DDBJ databases">
        <title>Intercellular communication is required for trap formation in the nematode-trapping fungus Duddingtonia flagrans.</title>
        <authorList>
            <person name="Youssar L."/>
            <person name="Wernet V."/>
            <person name="Hensel N."/>
            <person name="Hildebrandt H.-G."/>
            <person name="Fischer R."/>
        </authorList>
    </citation>
    <scope>NUCLEOTIDE SEQUENCE [LARGE SCALE GENOMIC DNA]</scope>
    <source>
        <strain evidence="3 4">CBS H-5679</strain>
    </source>
</reference>
<dbReference type="SMART" id="SM00667">
    <property type="entry name" value="LisH"/>
    <property type="match status" value="1"/>
</dbReference>
<dbReference type="AlphaFoldDB" id="A0A437A656"/>
<evidence type="ECO:0000313" key="3">
    <source>
        <dbReference type="EMBL" id="RVD86583.1"/>
    </source>
</evidence>
<evidence type="ECO:0000313" key="4">
    <source>
        <dbReference type="Proteomes" id="UP000283090"/>
    </source>
</evidence>